<proteinExistence type="predicted"/>
<sequence>MYRMSRDSRESVVQTPTESCFSFSSPLFSL</sequence>
<dbReference type="AlphaFoldDB" id="A0A0A9C0R7"/>
<name>A0A0A9C0R7_ARUDO</name>
<dbReference type="EMBL" id="GBRH01227981">
    <property type="protein sequence ID" value="JAD69914.1"/>
    <property type="molecule type" value="Transcribed_RNA"/>
</dbReference>
<evidence type="ECO:0000313" key="1">
    <source>
        <dbReference type="EMBL" id="JAD69914.1"/>
    </source>
</evidence>
<organism evidence="1">
    <name type="scientific">Arundo donax</name>
    <name type="common">Giant reed</name>
    <name type="synonym">Donax arundinaceus</name>
    <dbReference type="NCBI Taxonomy" id="35708"/>
    <lineage>
        <taxon>Eukaryota</taxon>
        <taxon>Viridiplantae</taxon>
        <taxon>Streptophyta</taxon>
        <taxon>Embryophyta</taxon>
        <taxon>Tracheophyta</taxon>
        <taxon>Spermatophyta</taxon>
        <taxon>Magnoliopsida</taxon>
        <taxon>Liliopsida</taxon>
        <taxon>Poales</taxon>
        <taxon>Poaceae</taxon>
        <taxon>PACMAD clade</taxon>
        <taxon>Arundinoideae</taxon>
        <taxon>Arundineae</taxon>
        <taxon>Arundo</taxon>
    </lineage>
</organism>
<reference evidence="1" key="2">
    <citation type="journal article" date="2015" name="Data Brief">
        <title>Shoot transcriptome of the giant reed, Arundo donax.</title>
        <authorList>
            <person name="Barrero R.A."/>
            <person name="Guerrero F.D."/>
            <person name="Moolhuijzen P."/>
            <person name="Goolsby J.A."/>
            <person name="Tidwell J."/>
            <person name="Bellgard S.E."/>
            <person name="Bellgard M.I."/>
        </authorList>
    </citation>
    <scope>NUCLEOTIDE SEQUENCE</scope>
    <source>
        <tissue evidence="1">Shoot tissue taken approximately 20 cm above the soil surface</tissue>
    </source>
</reference>
<accession>A0A0A9C0R7</accession>
<protein>
    <submittedName>
        <fullName evidence="1">Uncharacterized protein</fullName>
    </submittedName>
</protein>
<reference evidence="1" key="1">
    <citation type="submission" date="2014-09" db="EMBL/GenBank/DDBJ databases">
        <authorList>
            <person name="Magalhaes I.L.F."/>
            <person name="Oliveira U."/>
            <person name="Santos F.R."/>
            <person name="Vidigal T.H.D.A."/>
            <person name="Brescovit A.D."/>
            <person name="Santos A.J."/>
        </authorList>
    </citation>
    <scope>NUCLEOTIDE SEQUENCE</scope>
    <source>
        <tissue evidence="1">Shoot tissue taken approximately 20 cm above the soil surface</tissue>
    </source>
</reference>